<organism evidence="2">
    <name type="scientific">candidate division WOR-3 bacterium</name>
    <dbReference type="NCBI Taxonomy" id="2052148"/>
    <lineage>
        <taxon>Bacteria</taxon>
        <taxon>Bacteria division WOR-3</taxon>
    </lineage>
</organism>
<keyword evidence="1" id="KW-0472">Membrane</keyword>
<feature type="transmembrane region" description="Helical" evidence="1">
    <location>
        <begin position="98"/>
        <end position="118"/>
    </location>
</feature>
<sequence length="126" mass="14795">MKREIVKQIYAYAVCAIALGCGMIFLCVGIYGIVKIVAPEFTVPQWEWKKVATFQSFKTDWEKEDGAPKLTDEELKMRWQDKRAITIMSEKREGAQNLTYMFICFVIVIPVFIIHWRLAKKLREEQ</sequence>
<gene>
    <name evidence="2" type="ORF">ENW73_07660</name>
</gene>
<reference evidence="2" key="1">
    <citation type="journal article" date="2020" name="mSystems">
        <title>Genome- and Community-Level Interaction Insights into Carbon Utilization and Element Cycling Functions of Hydrothermarchaeota in Hydrothermal Sediment.</title>
        <authorList>
            <person name="Zhou Z."/>
            <person name="Liu Y."/>
            <person name="Xu W."/>
            <person name="Pan J."/>
            <person name="Luo Z.H."/>
            <person name="Li M."/>
        </authorList>
    </citation>
    <scope>NUCLEOTIDE SEQUENCE [LARGE SCALE GENOMIC DNA]</scope>
    <source>
        <strain evidence="2">SpSt-876</strain>
    </source>
</reference>
<protein>
    <submittedName>
        <fullName evidence="2">Uncharacterized protein</fullName>
    </submittedName>
</protein>
<dbReference type="AlphaFoldDB" id="A0A7C6EEE6"/>
<evidence type="ECO:0000256" key="1">
    <source>
        <dbReference type="SAM" id="Phobius"/>
    </source>
</evidence>
<dbReference type="EMBL" id="DTLI01000180">
    <property type="protein sequence ID" value="HHS52722.1"/>
    <property type="molecule type" value="Genomic_DNA"/>
</dbReference>
<comment type="caution">
    <text evidence="2">The sequence shown here is derived from an EMBL/GenBank/DDBJ whole genome shotgun (WGS) entry which is preliminary data.</text>
</comment>
<keyword evidence="1" id="KW-0812">Transmembrane</keyword>
<proteinExistence type="predicted"/>
<feature type="transmembrane region" description="Helical" evidence="1">
    <location>
        <begin position="9"/>
        <end position="34"/>
    </location>
</feature>
<accession>A0A7C6EEE6</accession>
<name>A0A7C6EEE6_UNCW3</name>
<evidence type="ECO:0000313" key="2">
    <source>
        <dbReference type="EMBL" id="HHS52722.1"/>
    </source>
</evidence>
<dbReference type="PROSITE" id="PS51257">
    <property type="entry name" value="PROKAR_LIPOPROTEIN"/>
    <property type="match status" value="1"/>
</dbReference>
<keyword evidence="1" id="KW-1133">Transmembrane helix</keyword>